<dbReference type="InterPro" id="IPR036034">
    <property type="entry name" value="PDZ_sf"/>
</dbReference>
<dbReference type="PANTHER" id="PTHR12651:SF1">
    <property type="entry name" value="26S PROTEASOME NON-ATPASE REGULATORY SUBUNIT 9"/>
    <property type="match status" value="1"/>
</dbReference>
<dbReference type="Gene3D" id="2.30.42.10">
    <property type="match status" value="1"/>
</dbReference>
<dbReference type="Ensembl" id="ENSBGRT00000014208.1">
    <property type="protein sequence ID" value="ENSBGRP00000012325.1"/>
    <property type="gene ID" value="ENSBGRG00000007685.1"/>
</dbReference>
<dbReference type="Pfam" id="PF17820">
    <property type="entry name" value="PDZ_6"/>
    <property type="match status" value="1"/>
</dbReference>
<dbReference type="InterPro" id="IPR035269">
    <property type="entry name" value="PSMD9"/>
</dbReference>
<name>A0A8B9WV98_BOSMU</name>
<dbReference type="PANTHER" id="PTHR12651">
    <property type="entry name" value="26S PROTEASOME NON-ATPASE REGULATORY SUBUNIT 9"/>
    <property type="match status" value="1"/>
</dbReference>
<evidence type="ECO:0000256" key="3">
    <source>
        <dbReference type="ARBA" id="ARBA00023186"/>
    </source>
</evidence>
<evidence type="ECO:0000313" key="11">
    <source>
        <dbReference type="Proteomes" id="UP000694520"/>
    </source>
</evidence>
<gene>
    <name evidence="10" type="primary">PSMD9</name>
</gene>
<reference evidence="10" key="2">
    <citation type="submission" date="2025-08" db="UniProtKB">
        <authorList>
            <consortium name="Ensembl"/>
        </authorList>
    </citation>
    <scope>IDENTIFICATION</scope>
</reference>
<feature type="domain" description="PDZ" evidence="8">
    <location>
        <begin position="137"/>
        <end position="182"/>
    </location>
</feature>
<comment type="subunit">
    <text evidence="6">Interacts with PSMC3. Part of a transient complex (modulator) containing PSMD9, PSMC6 and PSMC3 formed during the assembly of the 26S proteasome.</text>
</comment>
<feature type="region of interest" description="Disordered" evidence="7">
    <location>
        <begin position="1"/>
        <end position="21"/>
    </location>
</feature>
<keyword evidence="3" id="KW-0143">Chaperone</keyword>
<keyword evidence="11" id="KW-1185">Reference proteome</keyword>
<sequence length="233" mass="25199">MSEKAGSQSGGSPEASGVTVSDVQELIRRKEEIEAQIKANYEVLESQKGIGMNEPLVDCEGYPRADVDLYQVRTARHNIVCLQNDHKAVMKQVEDALHQLHARDKEKQARDLAEAHREALSRDQSQGLSPAQAFAKVNSISPGSPASIAGLQVDDEILEFGSVNTQNFQSLQNIGSVVQHSEGVSWRLCGVWPATLELSGQELWPGCGQLPSGAVTQAQSFPHGAFTWAVPSA</sequence>
<evidence type="ECO:0000256" key="6">
    <source>
        <dbReference type="ARBA" id="ARBA00062195"/>
    </source>
</evidence>
<evidence type="ECO:0000259" key="8">
    <source>
        <dbReference type="Pfam" id="PF17820"/>
    </source>
</evidence>
<dbReference type="Pfam" id="PF18265">
    <property type="entry name" value="Nas2_N"/>
    <property type="match status" value="1"/>
</dbReference>
<accession>A0A8B9WV98</accession>
<evidence type="ECO:0000313" key="10">
    <source>
        <dbReference type="Ensembl" id="ENSBGRP00000012325.1"/>
    </source>
</evidence>
<dbReference type="SUPFAM" id="SSF50156">
    <property type="entry name" value="PDZ domain-like"/>
    <property type="match status" value="1"/>
</dbReference>
<evidence type="ECO:0000256" key="2">
    <source>
        <dbReference type="ARBA" id="ARBA00014937"/>
    </source>
</evidence>
<dbReference type="AlphaFoldDB" id="A0A8B9WV98"/>
<dbReference type="InterPro" id="IPR041489">
    <property type="entry name" value="PDZ_6"/>
</dbReference>
<organism evidence="10 11">
    <name type="scientific">Bos mutus grunniens</name>
    <name type="common">Wild yak</name>
    <name type="synonym">Bos grunniens</name>
    <dbReference type="NCBI Taxonomy" id="30521"/>
    <lineage>
        <taxon>Eukaryota</taxon>
        <taxon>Metazoa</taxon>
        <taxon>Chordata</taxon>
        <taxon>Craniata</taxon>
        <taxon>Vertebrata</taxon>
        <taxon>Euteleostomi</taxon>
        <taxon>Mammalia</taxon>
        <taxon>Eutheria</taxon>
        <taxon>Laurasiatheria</taxon>
        <taxon>Artiodactyla</taxon>
        <taxon>Ruminantia</taxon>
        <taxon>Pecora</taxon>
        <taxon>Bovidae</taxon>
        <taxon>Bovinae</taxon>
        <taxon>Bos</taxon>
    </lineage>
</organism>
<dbReference type="InterPro" id="IPR040815">
    <property type="entry name" value="Nas2_N"/>
</dbReference>
<dbReference type="GO" id="GO:0070682">
    <property type="term" value="P:proteasome regulatory particle assembly"/>
    <property type="evidence" value="ECO:0007669"/>
    <property type="project" value="Ensembl"/>
</dbReference>
<feature type="domain" description="Nas2 N-terminal" evidence="9">
    <location>
        <begin position="23"/>
        <end position="102"/>
    </location>
</feature>
<dbReference type="GO" id="GO:0005737">
    <property type="term" value="C:cytoplasm"/>
    <property type="evidence" value="ECO:0007669"/>
    <property type="project" value="TreeGrafter"/>
</dbReference>
<proteinExistence type="inferred from homology"/>
<feature type="region of interest" description="Disordered" evidence="7">
    <location>
        <begin position="105"/>
        <end position="126"/>
    </location>
</feature>
<reference evidence="10" key="3">
    <citation type="submission" date="2025-09" db="UniProtKB">
        <authorList>
            <consortium name="Ensembl"/>
        </authorList>
    </citation>
    <scope>IDENTIFICATION</scope>
</reference>
<protein>
    <recommendedName>
        <fullName evidence="2">26S proteasome non-ATPase regulatory subunit 9</fullName>
    </recommendedName>
    <alternativeName>
        <fullName evidence="4">26S proteasome regulatory subunit p27</fullName>
    </alternativeName>
</protein>
<dbReference type="GO" id="GO:0008540">
    <property type="term" value="C:proteasome regulatory particle, base subcomplex"/>
    <property type="evidence" value="ECO:0007669"/>
    <property type="project" value="Ensembl"/>
</dbReference>
<reference evidence="10" key="1">
    <citation type="submission" date="2019-05" db="EMBL/GenBank/DDBJ databases">
        <authorList>
            <person name="Zhang S."/>
            <person name="Liu J."/>
        </authorList>
    </citation>
    <scope>NUCLEOTIDE SEQUENCE [LARGE SCALE GENOMIC DNA]</scope>
</reference>
<feature type="compositionally biased region" description="Polar residues" evidence="7">
    <location>
        <begin position="1"/>
        <end position="11"/>
    </location>
</feature>
<evidence type="ECO:0000256" key="1">
    <source>
        <dbReference type="ARBA" id="ARBA00005256"/>
    </source>
</evidence>
<evidence type="ECO:0000256" key="5">
    <source>
        <dbReference type="ARBA" id="ARBA00054581"/>
    </source>
</evidence>
<evidence type="ECO:0000256" key="4">
    <source>
        <dbReference type="ARBA" id="ARBA00030007"/>
    </source>
</evidence>
<evidence type="ECO:0000259" key="9">
    <source>
        <dbReference type="Pfam" id="PF18265"/>
    </source>
</evidence>
<dbReference type="Gene3D" id="6.10.140.1710">
    <property type="match status" value="1"/>
</dbReference>
<dbReference type="Proteomes" id="UP000694520">
    <property type="component" value="Chromosome 16"/>
</dbReference>
<comment type="function">
    <text evidence="5">Acts as a chaperone during the assembly of the 26S proteasome, specifically of the base subcomplex of the PA700/19S regulatory complex (RC). During the base subcomplex assembly is part of an intermediate PSMD9:PSMC6:PSMC3 module, also known as modulator trimer complex; PSMD9 is released during the further base assembly process.</text>
</comment>
<feature type="compositionally biased region" description="Basic and acidic residues" evidence="7">
    <location>
        <begin position="105"/>
        <end position="121"/>
    </location>
</feature>
<evidence type="ECO:0000256" key="7">
    <source>
        <dbReference type="SAM" id="MobiDB-lite"/>
    </source>
</evidence>
<comment type="similarity">
    <text evidence="1">Belongs to the proteasome subunit p27 family.</text>
</comment>
<dbReference type="GO" id="GO:0005634">
    <property type="term" value="C:nucleus"/>
    <property type="evidence" value="ECO:0007669"/>
    <property type="project" value="TreeGrafter"/>
</dbReference>
<dbReference type="GeneTree" id="ENSGT00390000004147"/>
<dbReference type="FunFam" id="2.30.42.10:FF:000107">
    <property type="entry name" value="26S proteasome non-ATPase regulatory subunit 9"/>
    <property type="match status" value="1"/>
</dbReference>